<dbReference type="Pfam" id="PF14322">
    <property type="entry name" value="SusD-like_3"/>
    <property type="match status" value="1"/>
</dbReference>
<dbReference type="InterPro" id="IPR011990">
    <property type="entry name" value="TPR-like_helical_dom_sf"/>
</dbReference>
<sequence length="460" mass="52272">MDSFPVFFDNEYKGQEVICDYSQKLSITPANIANYTDAVWDGTYTGIARANTAIKYIPSTPDLSDSERNTLLAEAKFFRAFNYFYLVRYFGDVPLILEPYESLNDMYIPRTPTNELYTQIVKDLTEAIANLPAVAFCDNAHRIGKYTAETVLAHVYLQMSGYPLQANNYAAAAAAARDVINSGKHRLIENGSTPETSAYNVIRTVDDNPEYIYNLEFLSPISTNNGRIQTSLPNIASTWSVYKYSITNNAYRPVKEYMNVYDKTKDLRAQQDQFFSYSVTYEKEGQTITYEIPAEKSPAPHLWYEENAALNTGVCNKDFTIYRYAEVLLIAAEAIAQSEGVTAEAVKYVTDVRARAYAATISHTEIESSLNGLSKEAFIQEVWIERMRELVFEFRIWDDICRTRLYPVTSDSNPGKATFVNVIGAKNPWEQTFQEKHLLWPISANEIQRNPSLTQNSGYE</sequence>
<dbReference type="InterPro" id="IPR012944">
    <property type="entry name" value="SusD_RagB_dom"/>
</dbReference>
<dbReference type="GO" id="GO:0009279">
    <property type="term" value="C:cell outer membrane"/>
    <property type="evidence" value="ECO:0007669"/>
    <property type="project" value="UniProtKB-SubCell"/>
</dbReference>
<dbReference type="SUPFAM" id="SSF48452">
    <property type="entry name" value="TPR-like"/>
    <property type="match status" value="1"/>
</dbReference>
<accession>A0A5J4S7R9</accession>
<keyword evidence="2" id="KW-0732">Signal</keyword>
<evidence type="ECO:0000256" key="2">
    <source>
        <dbReference type="ARBA" id="ARBA00022729"/>
    </source>
</evidence>
<evidence type="ECO:0000259" key="5">
    <source>
        <dbReference type="Pfam" id="PF07980"/>
    </source>
</evidence>
<dbReference type="Gene3D" id="1.25.40.390">
    <property type="match status" value="1"/>
</dbReference>
<name>A0A5J4S7R9_9ZZZZ</name>
<evidence type="ECO:0000256" key="3">
    <source>
        <dbReference type="ARBA" id="ARBA00023136"/>
    </source>
</evidence>
<protein>
    <submittedName>
        <fullName evidence="7">RagB/SusD family nutrient uptake outer membrane protein</fullName>
    </submittedName>
</protein>
<evidence type="ECO:0000259" key="6">
    <source>
        <dbReference type="Pfam" id="PF14322"/>
    </source>
</evidence>
<reference evidence="7" key="1">
    <citation type="submission" date="2019-03" db="EMBL/GenBank/DDBJ databases">
        <title>Single cell metagenomics reveals metabolic interactions within the superorganism composed of flagellate Streblomastix strix and complex community of Bacteroidetes bacteria on its surface.</title>
        <authorList>
            <person name="Treitli S.C."/>
            <person name="Kolisko M."/>
            <person name="Husnik F."/>
            <person name="Keeling P."/>
            <person name="Hampl V."/>
        </authorList>
    </citation>
    <scope>NUCLEOTIDE SEQUENCE</scope>
    <source>
        <strain evidence="7">STM</strain>
    </source>
</reference>
<comment type="caution">
    <text evidence="7">The sequence shown here is derived from an EMBL/GenBank/DDBJ whole genome shotgun (WGS) entry which is preliminary data.</text>
</comment>
<gene>
    <name evidence="7" type="ORF">EZS27_010839</name>
</gene>
<feature type="domain" description="RagB/SusD" evidence="5">
    <location>
        <begin position="206"/>
        <end position="459"/>
    </location>
</feature>
<dbReference type="AlphaFoldDB" id="A0A5J4S7R9"/>
<dbReference type="EMBL" id="SNRY01000395">
    <property type="protein sequence ID" value="KAA6341351.1"/>
    <property type="molecule type" value="Genomic_DNA"/>
</dbReference>
<dbReference type="InterPro" id="IPR033985">
    <property type="entry name" value="SusD-like_N"/>
</dbReference>
<organism evidence="7">
    <name type="scientific">termite gut metagenome</name>
    <dbReference type="NCBI Taxonomy" id="433724"/>
    <lineage>
        <taxon>unclassified sequences</taxon>
        <taxon>metagenomes</taxon>
        <taxon>organismal metagenomes</taxon>
    </lineage>
</organism>
<evidence type="ECO:0000256" key="4">
    <source>
        <dbReference type="ARBA" id="ARBA00023237"/>
    </source>
</evidence>
<feature type="domain" description="SusD-like N-terminal" evidence="6">
    <location>
        <begin position="33"/>
        <end position="157"/>
    </location>
</feature>
<comment type="subcellular location">
    <subcellularLocation>
        <location evidence="1">Cell outer membrane</location>
    </subcellularLocation>
</comment>
<keyword evidence="3" id="KW-0472">Membrane</keyword>
<evidence type="ECO:0000256" key="1">
    <source>
        <dbReference type="ARBA" id="ARBA00004442"/>
    </source>
</evidence>
<evidence type="ECO:0000313" key="7">
    <source>
        <dbReference type="EMBL" id="KAA6341351.1"/>
    </source>
</evidence>
<proteinExistence type="predicted"/>
<dbReference type="Pfam" id="PF07980">
    <property type="entry name" value="SusD_RagB"/>
    <property type="match status" value="1"/>
</dbReference>
<keyword evidence="4" id="KW-0998">Cell outer membrane</keyword>